<gene>
    <name evidence="2" type="ORF">GSLYS_00011653001</name>
</gene>
<name>A0AAV2HUE9_LYMST</name>
<sequence>QSNYQRTVLTSGRLLTGSQRIVIAPANQVTLVNKKYPGTKSKSIEHYRDNLKPTTVTVTENSRLVIPKIKSSALQFGDNKEPVRIVLPPQKSKGQFRTKMSDSESPGQSNSHLFKSAVAVSTDLQQSKQHIKTSQDKTHNKTVVENEKLPSNSKVNLSKPEKLQTSKSSQKYLDYLEEMELRIRYMKNDIEFKQNQMQFRKTDKTLQEKKPKHSEFHVKEQKQILKTDHDAPVAVSSFKLSRFRESDIITSRFSTVTGTKNLQSTKWTKPTSDNLKTQVISQQFATVPLPGNSMSASGVTSHHSSLSSYKVSHVNTIQSSNTQAGSSAASQLPKPMYLSPNKRSAIFIHNPVSGLSVSSHDSVRQALFSSLSQDDKNQLISYDSAAHTSGVLLSQSQELSTHQATSLDNKFKLVYTQPSKGPDQLSTPLKISAPNNTSTPNPSSTLVQRYHSKKTPTLNTQSAAKLVSKYKLKRLSPT</sequence>
<comment type="caution">
    <text evidence="2">The sequence shown here is derived from an EMBL/GenBank/DDBJ whole genome shotgun (WGS) entry which is preliminary data.</text>
</comment>
<evidence type="ECO:0000256" key="1">
    <source>
        <dbReference type="SAM" id="MobiDB-lite"/>
    </source>
</evidence>
<proteinExistence type="predicted"/>
<feature type="compositionally biased region" description="Low complexity" evidence="1">
    <location>
        <begin position="434"/>
        <end position="445"/>
    </location>
</feature>
<feature type="region of interest" description="Disordered" evidence="1">
    <location>
        <begin position="418"/>
        <end position="462"/>
    </location>
</feature>
<dbReference type="EMBL" id="CAXITT010000274">
    <property type="protein sequence ID" value="CAL1537751.1"/>
    <property type="molecule type" value="Genomic_DNA"/>
</dbReference>
<feature type="compositionally biased region" description="Basic and acidic residues" evidence="1">
    <location>
        <begin position="133"/>
        <end position="148"/>
    </location>
</feature>
<feature type="region of interest" description="Disordered" evidence="1">
    <location>
        <begin position="124"/>
        <end position="165"/>
    </location>
</feature>
<evidence type="ECO:0000313" key="2">
    <source>
        <dbReference type="EMBL" id="CAL1537751.1"/>
    </source>
</evidence>
<feature type="compositionally biased region" description="Polar residues" evidence="1">
    <location>
        <begin position="418"/>
        <end position="429"/>
    </location>
</feature>
<feature type="non-terminal residue" evidence="2">
    <location>
        <position position="1"/>
    </location>
</feature>
<evidence type="ECO:0000313" key="3">
    <source>
        <dbReference type="Proteomes" id="UP001497497"/>
    </source>
</evidence>
<accession>A0AAV2HUE9</accession>
<feature type="region of interest" description="Disordered" evidence="1">
    <location>
        <begin position="88"/>
        <end position="110"/>
    </location>
</feature>
<keyword evidence="3" id="KW-1185">Reference proteome</keyword>
<dbReference type="Proteomes" id="UP001497497">
    <property type="component" value="Unassembled WGS sequence"/>
</dbReference>
<organism evidence="2 3">
    <name type="scientific">Lymnaea stagnalis</name>
    <name type="common">Great pond snail</name>
    <name type="synonym">Helix stagnalis</name>
    <dbReference type="NCBI Taxonomy" id="6523"/>
    <lineage>
        <taxon>Eukaryota</taxon>
        <taxon>Metazoa</taxon>
        <taxon>Spiralia</taxon>
        <taxon>Lophotrochozoa</taxon>
        <taxon>Mollusca</taxon>
        <taxon>Gastropoda</taxon>
        <taxon>Heterobranchia</taxon>
        <taxon>Euthyneura</taxon>
        <taxon>Panpulmonata</taxon>
        <taxon>Hygrophila</taxon>
        <taxon>Lymnaeoidea</taxon>
        <taxon>Lymnaeidae</taxon>
        <taxon>Lymnaea</taxon>
    </lineage>
</organism>
<dbReference type="AlphaFoldDB" id="A0AAV2HUE9"/>
<protein>
    <submittedName>
        <fullName evidence="2">Uncharacterized protein</fullName>
    </submittedName>
</protein>
<feature type="non-terminal residue" evidence="2">
    <location>
        <position position="478"/>
    </location>
</feature>
<reference evidence="2 3" key="1">
    <citation type="submission" date="2024-04" db="EMBL/GenBank/DDBJ databases">
        <authorList>
            <consortium name="Genoscope - CEA"/>
            <person name="William W."/>
        </authorList>
    </citation>
    <scope>NUCLEOTIDE SEQUENCE [LARGE SCALE GENOMIC DNA]</scope>
</reference>